<dbReference type="Proteomes" id="UP000034841">
    <property type="component" value="Unassembled WGS sequence"/>
</dbReference>
<protein>
    <recommendedName>
        <fullName evidence="1">Protein YOP1</fullName>
    </recommendedName>
</protein>
<keyword evidence="1" id="KW-0812">Transmembrane</keyword>
<keyword evidence="1" id="KW-1133">Transmembrane helix</keyword>
<keyword evidence="3" id="KW-0675">Receptor</keyword>
<dbReference type="AlphaFoldDB" id="A0A0F8D8Y6"/>
<proteinExistence type="inferred from homology"/>
<feature type="transmembrane region" description="Helical" evidence="1">
    <location>
        <begin position="38"/>
        <end position="55"/>
    </location>
</feature>
<evidence type="ECO:0000313" key="4">
    <source>
        <dbReference type="Proteomes" id="UP000034841"/>
    </source>
</evidence>
<evidence type="ECO:0000256" key="2">
    <source>
        <dbReference type="SAM" id="MobiDB-lite"/>
    </source>
</evidence>
<keyword evidence="1" id="KW-0472">Membrane</keyword>
<comment type="subcellular location">
    <subcellularLocation>
        <location evidence="1">Membrane</location>
        <topology evidence="1">Multi-pass membrane protein</topology>
    </subcellularLocation>
</comment>
<dbReference type="Pfam" id="PF03134">
    <property type="entry name" value="TB2_DP1_HVA22"/>
    <property type="match status" value="1"/>
</dbReference>
<reference evidence="3 4" key="1">
    <citation type="submission" date="2015-04" db="EMBL/GenBank/DDBJ databases">
        <title>Genome sequence of Ceratocystis platani, a major pathogen of plane trees.</title>
        <authorList>
            <person name="Belbahri L."/>
        </authorList>
    </citation>
    <scope>NUCLEOTIDE SEQUENCE [LARGE SCALE GENOMIC DNA]</scope>
    <source>
        <strain evidence="3 4">CFO</strain>
    </source>
</reference>
<dbReference type="PANTHER" id="PTHR12300">
    <property type="entry name" value="HVA22-LIKE PROTEINS"/>
    <property type="match status" value="1"/>
</dbReference>
<dbReference type="OrthoDB" id="434647at2759"/>
<evidence type="ECO:0000313" key="3">
    <source>
        <dbReference type="EMBL" id="KKF92554.1"/>
    </source>
</evidence>
<dbReference type="GO" id="GO:0016020">
    <property type="term" value="C:membrane"/>
    <property type="evidence" value="ECO:0007669"/>
    <property type="project" value="UniProtKB-SubCell"/>
</dbReference>
<feature type="transmembrane region" description="Helical" evidence="1">
    <location>
        <begin position="61"/>
        <end position="77"/>
    </location>
</feature>
<sequence length="335" mass="36868">MFDLFANLLSTVASFLFPLYASYKALKTSDPASLTPWLMYWVVFGCMMLVESWTYWFFSWIPFYGYFRLGFILYLMLPQTQGARYMYETYLAPYLQENESTIEEFIVNAHEAARTVGLEYIKKAIEYARVQFLGMPPDEPDAPPPPPARSNAQTYTQMLLSRFTIPNAKSASTPSSSTGTSAGDFYNLLASAVSAVSGTAAGPSSSTQNANSSVLSMTSSGALIPPTLRDAHEKMNFITAQRERLSIVLSALEKEAAQLQRQAVRDGTRTPGSDFNDDSDRSALSKSRSETDFVKIDAESGDESGVRRRVNTGGWAPWGWNSGKGGEPKDSGVGQ</sequence>
<comment type="similarity">
    <text evidence="1">Belongs to the DP1 family.</text>
</comment>
<feature type="compositionally biased region" description="Basic and acidic residues" evidence="2">
    <location>
        <begin position="326"/>
        <end position="335"/>
    </location>
</feature>
<gene>
    <name evidence="3" type="primary">REEP4</name>
    <name evidence="3" type="ORF">CFO_g5090</name>
</gene>
<organism evidence="3 4">
    <name type="scientific">Ceratocystis fimbriata f. sp. platani</name>
    <dbReference type="NCBI Taxonomy" id="88771"/>
    <lineage>
        <taxon>Eukaryota</taxon>
        <taxon>Fungi</taxon>
        <taxon>Dikarya</taxon>
        <taxon>Ascomycota</taxon>
        <taxon>Pezizomycotina</taxon>
        <taxon>Sordariomycetes</taxon>
        <taxon>Hypocreomycetidae</taxon>
        <taxon>Microascales</taxon>
        <taxon>Ceratocystidaceae</taxon>
        <taxon>Ceratocystis</taxon>
    </lineage>
</organism>
<feature type="transmembrane region" description="Helical" evidence="1">
    <location>
        <begin position="6"/>
        <end position="26"/>
    </location>
</feature>
<keyword evidence="4" id="KW-1185">Reference proteome</keyword>
<feature type="region of interest" description="Disordered" evidence="2">
    <location>
        <begin position="260"/>
        <end position="335"/>
    </location>
</feature>
<name>A0A0F8D8Y6_CERFI</name>
<accession>A0A0F8D8Y6</accession>
<dbReference type="InterPro" id="IPR004345">
    <property type="entry name" value="TB2_DP1_HVA22"/>
</dbReference>
<comment type="caution">
    <text evidence="1">Lacks conserved residue(s) required for the propagation of feature annotation.</text>
</comment>
<dbReference type="PANTHER" id="PTHR12300:SF177">
    <property type="entry name" value="PROTEIN YOP1"/>
    <property type="match status" value="1"/>
</dbReference>
<evidence type="ECO:0000256" key="1">
    <source>
        <dbReference type="RuleBase" id="RU362006"/>
    </source>
</evidence>
<feature type="compositionally biased region" description="Basic and acidic residues" evidence="2">
    <location>
        <begin position="278"/>
        <end position="298"/>
    </location>
</feature>
<dbReference type="EMBL" id="LBBL01000379">
    <property type="protein sequence ID" value="KKF92554.1"/>
    <property type="molecule type" value="Genomic_DNA"/>
</dbReference>
<comment type="caution">
    <text evidence="3">The sequence shown here is derived from an EMBL/GenBank/DDBJ whole genome shotgun (WGS) entry which is preliminary data.</text>
</comment>